<feature type="transmembrane region" description="Helical" evidence="7">
    <location>
        <begin position="763"/>
        <end position="782"/>
    </location>
</feature>
<dbReference type="GO" id="GO:0016020">
    <property type="term" value="C:membrane"/>
    <property type="evidence" value="ECO:0007669"/>
    <property type="project" value="UniProtKB-SubCell"/>
</dbReference>
<evidence type="ECO:0000256" key="7">
    <source>
        <dbReference type="SAM" id="Phobius"/>
    </source>
</evidence>
<organism evidence="8 9">
    <name type="scientific">Dipteronia dyeriana</name>
    <dbReference type="NCBI Taxonomy" id="168575"/>
    <lineage>
        <taxon>Eukaryota</taxon>
        <taxon>Viridiplantae</taxon>
        <taxon>Streptophyta</taxon>
        <taxon>Embryophyta</taxon>
        <taxon>Tracheophyta</taxon>
        <taxon>Spermatophyta</taxon>
        <taxon>Magnoliopsida</taxon>
        <taxon>eudicotyledons</taxon>
        <taxon>Gunneridae</taxon>
        <taxon>Pentapetalae</taxon>
        <taxon>rosids</taxon>
        <taxon>malvids</taxon>
        <taxon>Sapindales</taxon>
        <taxon>Sapindaceae</taxon>
        <taxon>Hippocastanoideae</taxon>
        <taxon>Acereae</taxon>
        <taxon>Dipteronia</taxon>
    </lineage>
</organism>
<evidence type="ECO:0000313" key="8">
    <source>
        <dbReference type="EMBL" id="KAK2634832.1"/>
    </source>
</evidence>
<dbReference type="GO" id="GO:0042937">
    <property type="term" value="F:tripeptide transmembrane transporter activity"/>
    <property type="evidence" value="ECO:0007669"/>
    <property type="project" value="InterPro"/>
</dbReference>
<feature type="transmembrane region" description="Helical" evidence="7">
    <location>
        <begin position="788"/>
        <end position="808"/>
    </location>
</feature>
<evidence type="ECO:0000313" key="9">
    <source>
        <dbReference type="Proteomes" id="UP001280121"/>
    </source>
</evidence>
<dbReference type="GO" id="GO:0071916">
    <property type="term" value="F:dipeptide transmembrane transporter activity"/>
    <property type="evidence" value="ECO:0007669"/>
    <property type="project" value="InterPro"/>
</dbReference>
<dbReference type="Gene3D" id="1.20.1250.20">
    <property type="entry name" value="MFS general substrate transporter like domains"/>
    <property type="match status" value="2"/>
</dbReference>
<feature type="transmembrane region" description="Helical" evidence="7">
    <location>
        <begin position="326"/>
        <end position="347"/>
    </location>
</feature>
<proteinExistence type="inferred from homology"/>
<keyword evidence="6 7" id="KW-0472">Membrane</keyword>
<keyword evidence="5 7" id="KW-1133">Transmembrane helix</keyword>
<feature type="transmembrane region" description="Helical" evidence="7">
    <location>
        <begin position="987"/>
        <end position="1007"/>
    </location>
</feature>
<feature type="transmembrane region" description="Helical" evidence="7">
    <location>
        <begin position="102"/>
        <end position="123"/>
    </location>
</feature>
<evidence type="ECO:0008006" key="10">
    <source>
        <dbReference type="Google" id="ProtNLM"/>
    </source>
</evidence>
<feature type="transmembrane region" description="Helical" evidence="7">
    <location>
        <begin position="1070"/>
        <end position="1095"/>
    </location>
</feature>
<reference evidence="8" key="1">
    <citation type="journal article" date="2023" name="Plant J.">
        <title>Genome sequences and population genomics provide insights into the demographic history, inbreeding, and mutation load of two 'living fossil' tree species of Dipteronia.</title>
        <authorList>
            <person name="Feng Y."/>
            <person name="Comes H.P."/>
            <person name="Chen J."/>
            <person name="Zhu S."/>
            <person name="Lu R."/>
            <person name="Zhang X."/>
            <person name="Li P."/>
            <person name="Qiu J."/>
            <person name="Olsen K.M."/>
            <person name="Qiu Y."/>
        </authorList>
    </citation>
    <scope>NUCLEOTIDE SEQUENCE</scope>
    <source>
        <strain evidence="8">KIB01</strain>
    </source>
</reference>
<comment type="caution">
    <text evidence="8">The sequence shown here is derived from an EMBL/GenBank/DDBJ whole genome shotgun (WGS) entry which is preliminary data.</text>
</comment>
<feature type="transmembrane region" description="Helical" evidence="7">
    <location>
        <begin position="76"/>
        <end position="96"/>
    </location>
</feature>
<dbReference type="AlphaFoldDB" id="A0AAD9WLP5"/>
<keyword evidence="4 7" id="KW-0812">Transmembrane</keyword>
<feature type="transmembrane region" description="Helical" evidence="7">
    <location>
        <begin position="533"/>
        <end position="551"/>
    </location>
</feature>
<dbReference type="InterPro" id="IPR000109">
    <property type="entry name" value="POT_fam"/>
</dbReference>
<dbReference type="Proteomes" id="UP001280121">
    <property type="component" value="Unassembled WGS sequence"/>
</dbReference>
<name>A0AAD9WLP5_9ROSI</name>
<protein>
    <recommendedName>
        <fullName evidence="10">Peptide transporter</fullName>
    </recommendedName>
</protein>
<feature type="transmembrane region" description="Helical" evidence="7">
    <location>
        <begin position="690"/>
        <end position="711"/>
    </location>
</feature>
<dbReference type="InterPro" id="IPR036259">
    <property type="entry name" value="MFS_trans_sf"/>
</dbReference>
<dbReference type="Pfam" id="PF00854">
    <property type="entry name" value="PTR2"/>
    <property type="match status" value="2"/>
</dbReference>
<sequence length="1168" mass="130123">MDRSIDPFMIENGDHQHITTHPQKPSKKGGWNSAIFIIFVEVAERFAFYGLAGNLITYLTNVLHEPTATAAKNVSTWMGVSAIFPIFGALIADSYLGRFKTILLASVIYFMGMVLLSLAVSVIPLEYRKAAFFTALYILAVGEGGHKPCVQTFAADQFDENNPEEREAKSSFFNWWYLGIVAAASAAILVVIYIQDNVGWAAGFGVLAGALAVSLTMFLVGIKRYKKVSPVGSPFSTVVQVLVAAVRKWRVSETRCRHGIFYGDENVFLTFQNRYIYILFSHFINTNRFIDKAMIIDDIDYSSKTGNPWRLCSLNQVEEVKLVVRLIPIWLGCLMFSAILAQLHTFYTKQGSTMIRSIGPNFQIPPASLQSLVGFMILVTVPIYDRIFVPLARKFTGCPTGITMLQRIGIGLFLSIINMGVAGLIEGKRVKTASEHGLMDSPKAIVPMSVWWLIPQYLISATSDVFTIVGLQELYYDQMPEAMRSMGAAAYISIIGVGSFLNSALISIVQAITAENGDIWLGDNLNRAHLDRFYYLLAGLSAVNFIVYLWIANGFVYKKVLEDHEIIKEENFDGNWNREMKMVNDSSSMDRSIDPFMIENGDHQHITTHPQKPSKKGGWNSAIFIIFVEVAERFAFYGLAGNLITYLTNVLHEPTATAAKNVSIWMGVSAIFPIFGALIADSYLGRFKTILLASVIYFLGMVLLSLAVSVIPLEYRKAAFFTALYIVAVGEGGHKPCVQTFAADQFDENNPEEREAKSSFFNWWFLGIVTAASAAILVVIYIQDNVGWAAGFGVLAGALAVSLTMFLVGIKRYRKVSPVGSPFSTVVQVLVAAVRKWRVSETRCRHGIFYGDENGESYKVQKFERTNKLRFIDKAMIIDDIDYSSKTGNPWRLCSLNQVEEVKLVVRLIPIWLGCLMFGAILAQLHTFYTKQGSTMIRSIGPNFQIPPASLQSLVGLMMLVTVPIYDRIFVPLARKFTGCPTGITMLQRIGIGLFLSIINMGVAGLIEGKRVKTAREHGLMDSPKAIVPMSVWWLIPQYLISATSDVFTIVGLQELFYDQMPEAMRSMGAAAYISIFGVGSFLNSALISIVQAITAEDGDIWLGDNLNRAHLDRFYYLLAGLSAVNFIVYLWIANGFVYKKVLEDHEIIKEENFDGNRNREMKMVNDV</sequence>
<feature type="transmembrane region" description="Helical" evidence="7">
    <location>
        <begin position="457"/>
        <end position="476"/>
    </location>
</feature>
<evidence type="ECO:0000256" key="2">
    <source>
        <dbReference type="ARBA" id="ARBA00005982"/>
    </source>
</evidence>
<feature type="transmembrane region" description="Helical" evidence="7">
    <location>
        <begin position="1115"/>
        <end position="1133"/>
    </location>
</feature>
<dbReference type="SUPFAM" id="SSF103473">
    <property type="entry name" value="MFS general substrate transporter"/>
    <property type="match status" value="2"/>
</dbReference>
<evidence type="ECO:0000256" key="4">
    <source>
        <dbReference type="ARBA" id="ARBA00022692"/>
    </source>
</evidence>
<evidence type="ECO:0000256" key="5">
    <source>
        <dbReference type="ARBA" id="ARBA00022989"/>
    </source>
</evidence>
<feature type="transmembrane region" description="Helical" evidence="7">
    <location>
        <begin position="175"/>
        <end position="194"/>
    </location>
</feature>
<dbReference type="PANTHER" id="PTHR11654">
    <property type="entry name" value="OLIGOPEPTIDE TRANSPORTER-RELATED"/>
    <property type="match status" value="1"/>
</dbReference>
<dbReference type="CDD" id="cd17417">
    <property type="entry name" value="MFS_NPF5"/>
    <property type="match status" value="2"/>
</dbReference>
<feature type="transmembrane region" description="Helical" evidence="7">
    <location>
        <begin position="367"/>
        <end position="384"/>
    </location>
</feature>
<dbReference type="InterPro" id="IPR044739">
    <property type="entry name" value="NRT1/PTR"/>
</dbReference>
<evidence type="ECO:0000256" key="1">
    <source>
        <dbReference type="ARBA" id="ARBA00004141"/>
    </source>
</evidence>
<keyword evidence="3" id="KW-0597">Phosphoprotein</keyword>
<dbReference type="EMBL" id="JANJYI010000009">
    <property type="protein sequence ID" value="KAK2634832.1"/>
    <property type="molecule type" value="Genomic_DNA"/>
</dbReference>
<dbReference type="InterPro" id="IPR018456">
    <property type="entry name" value="PTR2_symporter_CS"/>
</dbReference>
<dbReference type="PROSITE" id="PS01022">
    <property type="entry name" value="PTR2_1"/>
    <property type="match status" value="2"/>
</dbReference>
<evidence type="ECO:0000256" key="6">
    <source>
        <dbReference type="ARBA" id="ARBA00023136"/>
    </source>
</evidence>
<feature type="transmembrane region" description="Helical" evidence="7">
    <location>
        <begin position="908"/>
        <end position="929"/>
    </location>
</feature>
<evidence type="ECO:0000256" key="3">
    <source>
        <dbReference type="ARBA" id="ARBA00022553"/>
    </source>
</evidence>
<gene>
    <name evidence="8" type="ORF">Ddye_029624</name>
</gene>
<keyword evidence="9" id="KW-1185">Reference proteome</keyword>
<accession>A0AAD9WLP5</accession>
<feature type="transmembrane region" description="Helical" evidence="7">
    <location>
        <begin position="200"/>
        <end position="220"/>
    </location>
</feature>
<feature type="transmembrane region" description="Helical" evidence="7">
    <location>
        <begin position="488"/>
        <end position="513"/>
    </location>
</feature>
<comment type="similarity">
    <text evidence="2">Belongs to the major facilitator superfamily. Proton-dependent oligopeptide transporter (POT/PTR) (TC 2.A.17) family.</text>
</comment>
<feature type="transmembrane region" description="Helical" evidence="7">
    <location>
        <begin position="405"/>
        <end position="425"/>
    </location>
</feature>
<comment type="subcellular location">
    <subcellularLocation>
        <location evidence="1">Membrane</location>
        <topology evidence="1">Multi-pass membrane protein</topology>
    </subcellularLocation>
</comment>
<feature type="transmembrane region" description="Helical" evidence="7">
    <location>
        <begin position="662"/>
        <end position="684"/>
    </location>
</feature>